<feature type="compositionally biased region" description="Low complexity" evidence="2">
    <location>
        <begin position="249"/>
        <end position="274"/>
    </location>
</feature>
<evidence type="ECO:0000313" key="3">
    <source>
        <dbReference type="EMBL" id="KAJ5211580.1"/>
    </source>
</evidence>
<gene>
    <name evidence="3" type="ORF">N7498_003226</name>
</gene>
<feature type="compositionally biased region" description="Basic and acidic residues" evidence="2">
    <location>
        <begin position="187"/>
        <end position="218"/>
    </location>
</feature>
<comment type="caution">
    <text evidence="3">The sequence shown here is derived from an EMBL/GenBank/DDBJ whole genome shotgun (WGS) entry which is preliminary data.</text>
</comment>
<feature type="compositionally biased region" description="Polar residues" evidence="2">
    <location>
        <begin position="32"/>
        <end position="43"/>
    </location>
</feature>
<reference evidence="3" key="2">
    <citation type="journal article" date="2023" name="IMA Fungus">
        <title>Comparative genomic study of the Penicillium genus elucidates a diverse pangenome and 15 lateral gene transfer events.</title>
        <authorList>
            <person name="Petersen C."/>
            <person name="Sorensen T."/>
            <person name="Nielsen M.R."/>
            <person name="Sondergaard T.E."/>
            <person name="Sorensen J.L."/>
            <person name="Fitzpatrick D.A."/>
            <person name="Frisvad J.C."/>
            <person name="Nielsen K.L."/>
        </authorList>
    </citation>
    <scope>NUCLEOTIDE SEQUENCE</scope>
    <source>
        <strain evidence="3">IBT 15544</strain>
    </source>
</reference>
<feature type="region of interest" description="Disordered" evidence="2">
    <location>
        <begin position="1"/>
        <end position="45"/>
    </location>
</feature>
<dbReference type="GeneID" id="83177589"/>
<feature type="region of interest" description="Disordered" evidence="2">
    <location>
        <begin position="331"/>
        <end position="404"/>
    </location>
</feature>
<feature type="region of interest" description="Disordered" evidence="2">
    <location>
        <begin position="80"/>
        <end position="129"/>
    </location>
</feature>
<dbReference type="AlphaFoldDB" id="A0A9W9T7M8"/>
<proteinExistence type="predicted"/>
<accession>A0A9W9T7M8</accession>
<keyword evidence="4" id="KW-1185">Reference proteome</keyword>
<feature type="coiled-coil region" evidence="1">
    <location>
        <begin position="425"/>
        <end position="452"/>
    </location>
</feature>
<dbReference type="RefSeq" id="XP_058309750.1">
    <property type="nucleotide sequence ID" value="XM_058450288.1"/>
</dbReference>
<reference evidence="3" key="1">
    <citation type="submission" date="2022-12" db="EMBL/GenBank/DDBJ databases">
        <authorList>
            <person name="Petersen C."/>
        </authorList>
    </citation>
    <scope>NUCLEOTIDE SEQUENCE</scope>
    <source>
        <strain evidence="3">IBT 15544</strain>
    </source>
</reference>
<feature type="compositionally biased region" description="Polar residues" evidence="2">
    <location>
        <begin position="331"/>
        <end position="356"/>
    </location>
</feature>
<evidence type="ECO:0000256" key="2">
    <source>
        <dbReference type="SAM" id="MobiDB-lite"/>
    </source>
</evidence>
<sequence>MLKNSTRSIASAGSETVGSPRARSPYARGERSSSNPPSFSTDMNHYDTALPPIDFHHVPMAHRRTGSTLKTVMRRIFNRKRQSQADGVEESPHEAYYSSSPPRQSGGTLGKSFLAVPPPSESKRSSPLSVENLQIAETHLSPTRLNFGSPGFPGMSQRRRRATLPSVIFSDDESRYGVASSAISDPQEERLISEHQRRHDMMQGRRRSKSIDGLRDLADEPPMAPCPWPTRTASIPNSAPDSRSPPLEGSSASGHSGRRSTATTVTSVTRASAAPSLPESDQRTEHLSLPPNVGNLVRSMQQDDGLTVEQRLNTLEVKMIDLEFAIARMQSNSVESQPTSRQRQTPSTGSFSSNARNKPFGLSSTIDRDESPTPLTSLSGRPVSTSTIRPDTMNSRTLRPAPSATSLSDFTAVSIEQYSALVTLLRREQTARRNLESQVSKLRDDIRYIQRAALQSMEMGSMYPIHTVDSQEFIRFRRALDDSDSSSPIRGDEKNGKHDSSPEWDPPENYDPFGPPRWEQGKRIATAPMI</sequence>
<dbReference type="Proteomes" id="UP001150904">
    <property type="component" value="Unassembled WGS sequence"/>
</dbReference>
<feature type="region of interest" description="Disordered" evidence="2">
    <location>
        <begin position="479"/>
        <end position="530"/>
    </location>
</feature>
<evidence type="ECO:0000313" key="4">
    <source>
        <dbReference type="Proteomes" id="UP001150904"/>
    </source>
</evidence>
<dbReference type="EMBL" id="JAPQKR010000008">
    <property type="protein sequence ID" value="KAJ5211580.1"/>
    <property type="molecule type" value="Genomic_DNA"/>
</dbReference>
<feature type="compositionally biased region" description="Polar residues" evidence="2">
    <location>
        <begin position="1"/>
        <end position="17"/>
    </location>
</feature>
<organism evidence="3 4">
    <name type="scientific">Penicillium cinerascens</name>
    <dbReference type="NCBI Taxonomy" id="70096"/>
    <lineage>
        <taxon>Eukaryota</taxon>
        <taxon>Fungi</taxon>
        <taxon>Dikarya</taxon>
        <taxon>Ascomycota</taxon>
        <taxon>Pezizomycotina</taxon>
        <taxon>Eurotiomycetes</taxon>
        <taxon>Eurotiomycetidae</taxon>
        <taxon>Eurotiales</taxon>
        <taxon>Aspergillaceae</taxon>
        <taxon>Penicillium</taxon>
    </lineage>
</organism>
<evidence type="ECO:0000256" key="1">
    <source>
        <dbReference type="SAM" id="Coils"/>
    </source>
</evidence>
<feature type="compositionally biased region" description="Polar residues" evidence="2">
    <location>
        <begin position="97"/>
        <end position="106"/>
    </location>
</feature>
<dbReference type="OrthoDB" id="5428925at2759"/>
<feature type="region of interest" description="Disordered" evidence="2">
    <location>
        <begin position="175"/>
        <end position="297"/>
    </location>
</feature>
<keyword evidence="1" id="KW-0175">Coiled coil</keyword>
<feature type="compositionally biased region" description="Polar residues" evidence="2">
    <location>
        <begin position="231"/>
        <end position="241"/>
    </location>
</feature>
<feature type="compositionally biased region" description="Polar residues" evidence="2">
    <location>
        <begin position="373"/>
        <end position="404"/>
    </location>
</feature>
<name>A0A9W9T7M8_9EURO</name>
<feature type="compositionally biased region" description="Basic and acidic residues" evidence="2">
    <location>
        <begin position="490"/>
        <end position="501"/>
    </location>
</feature>
<protein>
    <submittedName>
        <fullName evidence="3">Uncharacterized protein</fullName>
    </submittedName>
</protein>